<dbReference type="Proteomes" id="UP000660729">
    <property type="component" value="Unassembled WGS sequence"/>
</dbReference>
<protein>
    <submittedName>
        <fullName evidence="1">Vegetative incompatibility protein HET-E-1</fullName>
    </submittedName>
</protein>
<comment type="caution">
    <text evidence="1">The sequence shown here is derived from an EMBL/GenBank/DDBJ whole genome shotgun (WGS) entry which is preliminary data.</text>
</comment>
<reference evidence="1" key="1">
    <citation type="submission" date="2020-04" db="EMBL/GenBank/DDBJ databases">
        <title>Draft genome resource of the tomato pathogen Pseudocercospora fuligena.</title>
        <authorList>
            <person name="Zaccaron A."/>
        </authorList>
    </citation>
    <scope>NUCLEOTIDE SEQUENCE</scope>
    <source>
        <strain evidence="1">PF001</strain>
    </source>
</reference>
<gene>
    <name evidence="1" type="ORF">HII31_04217</name>
</gene>
<sequence>MRARTKSGGHIIKNIMWLLHAASKRLVSFMGDATEPYAILSHTWERDEVSFTDIQNEGVAKKKQGFRWTLQETIAPPSLILYGHDWRLIGTRFEMCTELSRITGIEVQLLKNRDNSHHYCMAQRFAWASRRLTTRIEDQAYCLLGLLGINMPLLYGEGQKAFHRLQQEVLANADRDFSVLTWDPYHPQQTSMALAPDVYCFRNAAMTEVRPGPPQSWSASWSANGLRAHLPILQTADGKLCYIELQNNIRGRFLQIRKVQRPNASFNGVTTTSDVFEVTRNSPTHHKFLSETPQARNVEVKSELRDIVLTGFRSWNHYVTLDISPDLGLMHVFPKPQWYPASTEFAYSSFVSGNPCVGTVVISYSHFADPKVFAFALHLLTDGRRKLALGWYDDIPKESMSISLLNPIKRATDQSFRFAEAAEKAALRIRKISAERCDLLPVSSCSAGSSTTMLATIANEMAYKGKAFSVCPPKNQTVIRIRTTHATNTSNDHEISDRTASRWAFDKDEQYHQYDKSLAIE</sequence>
<dbReference type="PANTHER" id="PTHR10622">
    <property type="entry name" value="HET DOMAIN-CONTAINING PROTEIN"/>
    <property type="match status" value="1"/>
</dbReference>
<evidence type="ECO:0000313" key="1">
    <source>
        <dbReference type="EMBL" id="KAF7194412.1"/>
    </source>
</evidence>
<accession>A0A8H6VL57</accession>
<dbReference type="AlphaFoldDB" id="A0A8H6VL57"/>
<dbReference type="PANTHER" id="PTHR10622:SF10">
    <property type="entry name" value="HET DOMAIN-CONTAINING PROTEIN"/>
    <property type="match status" value="1"/>
</dbReference>
<evidence type="ECO:0000313" key="2">
    <source>
        <dbReference type="Proteomes" id="UP000660729"/>
    </source>
</evidence>
<dbReference type="OrthoDB" id="20872at2759"/>
<proteinExistence type="predicted"/>
<dbReference type="EMBL" id="JABCIY010000061">
    <property type="protein sequence ID" value="KAF7194412.1"/>
    <property type="molecule type" value="Genomic_DNA"/>
</dbReference>
<organism evidence="1 2">
    <name type="scientific">Pseudocercospora fuligena</name>
    <dbReference type="NCBI Taxonomy" id="685502"/>
    <lineage>
        <taxon>Eukaryota</taxon>
        <taxon>Fungi</taxon>
        <taxon>Dikarya</taxon>
        <taxon>Ascomycota</taxon>
        <taxon>Pezizomycotina</taxon>
        <taxon>Dothideomycetes</taxon>
        <taxon>Dothideomycetidae</taxon>
        <taxon>Mycosphaerellales</taxon>
        <taxon>Mycosphaerellaceae</taxon>
        <taxon>Pseudocercospora</taxon>
    </lineage>
</organism>
<name>A0A8H6VL57_9PEZI</name>
<keyword evidence="2" id="KW-1185">Reference proteome</keyword>